<accession>A0A9R1PPM3</accession>
<dbReference type="InterPro" id="IPR006121">
    <property type="entry name" value="HMA_dom"/>
</dbReference>
<reference evidence="9 10" key="1">
    <citation type="submission" date="2017-09" db="EMBL/GenBank/DDBJ databases">
        <authorList>
            <consortium name="International Durum Wheat Genome Sequencing Consortium (IDWGSC)"/>
            <person name="Milanesi L."/>
        </authorList>
    </citation>
    <scope>NUCLEOTIDE SEQUENCE [LARGE SCALE GENOMIC DNA]</scope>
    <source>
        <strain evidence="10">cv. Svevo</strain>
    </source>
</reference>
<evidence type="ECO:0000256" key="6">
    <source>
        <dbReference type="ARBA" id="ARBA00023289"/>
    </source>
</evidence>
<dbReference type="GO" id="GO:0016020">
    <property type="term" value="C:membrane"/>
    <property type="evidence" value="ECO:0007669"/>
    <property type="project" value="UniProtKB-SubCell"/>
</dbReference>
<dbReference type="PANTHER" id="PTHR22814">
    <property type="entry name" value="COPPER TRANSPORT PROTEIN ATOX1-RELATED"/>
    <property type="match status" value="1"/>
</dbReference>
<proteinExistence type="inferred from homology"/>
<evidence type="ECO:0000313" key="9">
    <source>
        <dbReference type="EMBL" id="VAH47358.1"/>
    </source>
</evidence>
<evidence type="ECO:0000313" key="10">
    <source>
        <dbReference type="Proteomes" id="UP000324705"/>
    </source>
</evidence>
<dbReference type="PROSITE" id="PS50846">
    <property type="entry name" value="HMA_2"/>
    <property type="match status" value="1"/>
</dbReference>
<evidence type="ECO:0000256" key="7">
    <source>
        <dbReference type="ARBA" id="ARBA00024045"/>
    </source>
</evidence>
<dbReference type="Pfam" id="PF00403">
    <property type="entry name" value="HMA"/>
    <property type="match status" value="1"/>
</dbReference>
<evidence type="ECO:0000256" key="1">
    <source>
        <dbReference type="ARBA" id="ARBA00004370"/>
    </source>
</evidence>
<organism evidence="9 10">
    <name type="scientific">Triticum turgidum subsp. durum</name>
    <name type="common">Durum wheat</name>
    <name type="synonym">Triticum durum</name>
    <dbReference type="NCBI Taxonomy" id="4567"/>
    <lineage>
        <taxon>Eukaryota</taxon>
        <taxon>Viridiplantae</taxon>
        <taxon>Streptophyta</taxon>
        <taxon>Embryophyta</taxon>
        <taxon>Tracheophyta</taxon>
        <taxon>Spermatophyta</taxon>
        <taxon>Magnoliopsida</taxon>
        <taxon>Liliopsida</taxon>
        <taxon>Poales</taxon>
        <taxon>Poaceae</taxon>
        <taxon>BOP clade</taxon>
        <taxon>Pooideae</taxon>
        <taxon>Triticodae</taxon>
        <taxon>Triticeae</taxon>
        <taxon>Triticinae</taxon>
        <taxon>Triticum</taxon>
    </lineage>
</organism>
<dbReference type="Proteomes" id="UP000324705">
    <property type="component" value="Chromosome 2B"/>
</dbReference>
<dbReference type="Gene3D" id="3.30.70.100">
    <property type="match status" value="1"/>
</dbReference>
<keyword evidence="4" id="KW-0479">Metal-binding</keyword>
<dbReference type="GO" id="GO:0046872">
    <property type="term" value="F:metal ion binding"/>
    <property type="evidence" value="ECO:0007669"/>
    <property type="project" value="UniProtKB-KW"/>
</dbReference>
<feature type="domain" description="HMA" evidence="8">
    <location>
        <begin position="108"/>
        <end position="171"/>
    </location>
</feature>
<keyword evidence="6" id="KW-0449">Lipoprotein</keyword>
<dbReference type="CDD" id="cd00371">
    <property type="entry name" value="HMA"/>
    <property type="match status" value="1"/>
</dbReference>
<dbReference type="InterPro" id="IPR036163">
    <property type="entry name" value="HMA_dom_sf"/>
</dbReference>
<protein>
    <recommendedName>
        <fullName evidence="8">HMA domain-containing protein</fullName>
    </recommendedName>
</protein>
<dbReference type="AlphaFoldDB" id="A0A9R1PPM3"/>
<comment type="subcellular location">
    <subcellularLocation>
        <location evidence="1">Membrane</location>
    </subcellularLocation>
</comment>
<keyword evidence="10" id="KW-1185">Reference proteome</keyword>
<dbReference type="EMBL" id="LT934114">
    <property type="protein sequence ID" value="VAH47358.1"/>
    <property type="molecule type" value="Genomic_DNA"/>
</dbReference>
<dbReference type="SUPFAM" id="SSF55008">
    <property type="entry name" value="HMA, heavy metal-associated domain"/>
    <property type="match status" value="1"/>
</dbReference>
<evidence type="ECO:0000256" key="2">
    <source>
        <dbReference type="ARBA" id="ARBA00022481"/>
    </source>
</evidence>
<dbReference type="FunFam" id="3.30.70.100:FF:000035">
    <property type="entry name" value="Heavy metal-associated isoprenylated plant protein 26"/>
    <property type="match status" value="1"/>
</dbReference>
<keyword evidence="3" id="KW-0104">Cadmium</keyword>
<keyword evidence="2" id="KW-0488">Methylation</keyword>
<dbReference type="OMA" id="MCSITET"/>
<gene>
    <name evidence="9" type="ORF">TRITD_2Bv1G143540</name>
</gene>
<comment type="similarity">
    <text evidence="7">Belongs to the HIPP family.</text>
</comment>
<evidence type="ECO:0000256" key="4">
    <source>
        <dbReference type="ARBA" id="ARBA00022723"/>
    </source>
</evidence>
<keyword evidence="6" id="KW-0636">Prenylation</keyword>
<sequence length="231" mass="25760">MVILEAGVFAHLIRKRRGLIARSLQPRSINMDLHVHPNHTNLNLSSDIFLFLPLSSLHIRPFTVLYPRTLLLQSCQINKIMGVLDHLSDLCSMTDTKAALKLRKRRPMQTVNIKVKMDCEGCERRVKNAVKSIRGVTAVSVNPKMSKVTVTGFVEPSKVLARVKSTGKVAEMWPYVPYSLTTYPYVGGAYDKKAPAGFVRGAPQAMADPGAPEVRYMNMFNDEDVNSCAIM</sequence>
<name>A0A9R1PPM3_TRITD</name>
<keyword evidence="5" id="KW-0472">Membrane</keyword>
<dbReference type="PANTHER" id="PTHR22814:SF367">
    <property type="entry name" value="HMA DOMAIN-CONTAINING PROTEIN"/>
    <property type="match status" value="1"/>
</dbReference>
<dbReference type="Gramene" id="TRITD2Bv1G143540.1">
    <property type="protein sequence ID" value="TRITD2Bv1G143540.1"/>
    <property type="gene ID" value="TRITD2Bv1G143540"/>
</dbReference>
<dbReference type="GO" id="GO:0006950">
    <property type="term" value="P:response to stress"/>
    <property type="evidence" value="ECO:0007669"/>
    <property type="project" value="UniProtKB-ARBA"/>
</dbReference>
<evidence type="ECO:0000256" key="5">
    <source>
        <dbReference type="ARBA" id="ARBA00023136"/>
    </source>
</evidence>
<evidence type="ECO:0000256" key="3">
    <source>
        <dbReference type="ARBA" id="ARBA00022539"/>
    </source>
</evidence>
<evidence type="ECO:0000259" key="8">
    <source>
        <dbReference type="PROSITE" id="PS50846"/>
    </source>
</evidence>